<organism evidence="3 4">
    <name type="scientific">Catenulispora acidiphila (strain DSM 44928 / JCM 14897 / NBRC 102108 / NRRL B-24433 / ID139908)</name>
    <dbReference type="NCBI Taxonomy" id="479433"/>
    <lineage>
        <taxon>Bacteria</taxon>
        <taxon>Bacillati</taxon>
        <taxon>Actinomycetota</taxon>
        <taxon>Actinomycetes</taxon>
        <taxon>Catenulisporales</taxon>
        <taxon>Catenulisporaceae</taxon>
        <taxon>Catenulispora</taxon>
    </lineage>
</organism>
<accession>C7QE66</accession>
<comment type="similarity">
    <text evidence="1">Belongs to the pseudomonas-type ThrB family.</text>
</comment>
<dbReference type="GO" id="GO:0009088">
    <property type="term" value="P:threonine biosynthetic process"/>
    <property type="evidence" value="ECO:0007669"/>
    <property type="project" value="TreeGrafter"/>
</dbReference>
<dbReference type="EMBL" id="CP001700">
    <property type="protein sequence ID" value="ACU76654.1"/>
    <property type="molecule type" value="Genomic_DNA"/>
</dbReference>
<dbReference type="Pfam" id="PF01636">
    <property type="entry name" value="APH"/>
    <property type="match status" value="1"/>
</dbReference>
<dbReference type="InterPro" id="IPR011009">
    <property type="entry name" value="Kinase-like_dom_sf"/>
</dbReference>
<dbReference type="KEGG" id="cai:Caci_7830"/>
<dbReference type="Proteomes" id="UP000000851">
    <property type="component" value="Chromosome"/>
</dbReference>
<dbReference type="RefSeq" id="WP_015796379.1">
    <property type="nucleotide sequence ID" value="NC_013131.1"/>
</dbReference>
<dbReference type="AlphaFoldDB" id="C7QE66"/>
<keyword evidence="3" id="KW-0808">Transferase</keyword>
<dbReference type="OrthoDB" id="3266537at2"/>
<reference evidence="3 4" key="1">
    <citation type="journal article" date="2009" name="Stand. Genomic Sci.">
        <title>Complete genome sequence of Catenulispora acidiphila type strain (ID 139908).</title>
        <authorList>
            <person name="Copeland A."/>
            <person name="Lapidus A."/>
            <person name="Glavina Del Rio T."/>
            <person name="Nolan M."/>
            <person name="Lucas S."/>
            <person name="Chen F."/>
            <person name="Tice H."/>
            <person name="Cheng J.F."/>
            <person name="Bruce D."/>
            <person name="Goodwin L."/>
            <person name="Pitluck S."/>
            <person name="Mikhailova N."/>
            <person name="Pati A."/>
            <person name="Ivanova N."/>
            <person name="Mavromatis K."/>
            <person name="Chen A."/>
            <person name="Palaniappan K."/>
            <person name="Chain P."/>
            <person name="Land M."/>
            <person name="Hauser L."/>
            <person name="Chang Y.J."/>
            <person name="Jeffries C.D."/>
            <person name="Chertkov O."/>
            <person name="Brettin T."/>
            <person name="Detter J.C."/>
            <person name="Han C."/>
            <person name="Ali Z."/>
            <person name="Tindall B.J."/>
            <person name="Goker M."/>
            <person name="Bristow J."/>
            <person name="Eisen J.A."/>
            <person name="Markowitz V."/>
            <person name="Hugenholtz P."/>
            <person name="Kyrpides N.C."/>
            <person name="Klenk H.P."/>
        </authorList>
    </citation>
    <scope>NUCLEOTIDE SEQUENCE [LARGE SCALE GENOMIC DNA]</scope>
    <source>
        <strain evidence="4">DSM 44928 / JCM 14897 / NBRC 102108 / NRRL B-24433 / ID139908</strain>
    </source>
</reference>
<dbReference type="STRING" id="479433.Caci_7830"/>
<dbReference type="InParanoid" id="C7QE66"/>
<evidence type="ECO:0000259" key="2">
    <source>
        <dbReference type="Pfam" id="PF01636"/>
    </source>
</evidence>
<dbReference type="Gene3D" id="3.90.1200.10">
    <property type="match status" value="1"/>
</dbReference>
<feature type="domain" description="Aminoglycoside phosphotransferase" evidence="2">
    <location>
        <begin position="54"/>
        <end position="296"/>
    </location>
</feature>
<protein>
    <submittedName>
        <fullName evidence="3">Aminoglycoside phosphotransferase</fullName>
    </submittedName>
</protein>
<keyword evidence="4" id="KW-1185">Reference proteome</keyword>
<dbReference type="eggNOG" id="COG2334">
    <property type="taxonomic scope" value="Bacteria"/>
</dbReference>
<dbReference type="InterPro" id="IPR002575">
    <property type="entry name" value="Aminoglycoside_PTrfase"/>
</dbReference>
<dbReference type="SUPFAM" id="SSF56112">
    <property type="entry name" value="Protein kinase-like (PK-like)"/>
    <property type="match status" value="1"/>
</dbReference>
<gene>
    <name evidence="3" type="ordered locus">Caci_7830</name>
</gene>
<dbReference type="InterPro" id="IPR050249">
    <property type="entry name" value="Pseudomonas-type_ThrB"/>
</dbReference>
<dbReference type="PANTHER" id="PTHR21064">
    <property type="entry name" value="AMINOGLYCOSIDE PHOSPHOTRANSFERASE DOMAIN-CONTAINING PROTEIN-RELATED"/>
    <property type="match status" value="1"/>
</dbReference>
<evidence type="ECO:0000256" key="1">
    <source>
        <dbReference type="ARBA" id="ARBA00038240"/>
    </source>
</evidence>
<dbReference type="HOGENOM" id="CLU_060540_0_0_11"/>
<sequence length="380" mass="41945">MSQDGDDLVFGMGSEEVVRRDWPSLTSEEVEAVLGEEIAEIEWRSPRPLSTTARVLLADGQHQIVKRLPLALRTPEALAEEHGFMDHLRERGIPVPEARTAAVRGDFLYEVQEVGAGEDLYQSSFSWSPYQPLHPGEAGVMLGRLHTAAEGYDAPARPWRPLKSGFSIFGSADPIAAIELIADQRPQLADFLAARDWRSDVERLMLPFHRRLAPFLDDLAPLWTHNDWHGTNLLWEGDGHTLMLASVLDFGLADRTTAAYDLAIAVERFAVDWVGLRDGGPANVPERQLRSFLHGYTATRPVSGAESLALPHLFPLCHAEYELSEIDYFLSVVPGGSEKNAEIAYRDWLLGHAEWSLGLSKNGAEEGPAFLGLLGGEGPL</sequence>
<dbReference type="PANTHER" id="PTHR21064:SF6">
    <property type="entry name" value="AMINOGLYCOSIDE PHOSPHOTRANSFERASE DOMAIN-CONTAINING PROTEIN"/>
    <property type="match status" value="1"/>
</dbReference>
<evidence type="ECO:0000313" key="3">
    <source>
        <dbReference type="EMBL" id="ACU76654.1"/>
    </source>
</evidence>
<name>C7QE66_CATAD</name>
<dbReference type="GO" id="GO:0004413">
    <property type="term" value="F:homoserine kinase activity"/>
    <property type="evidence" value="ECO:0007669"/>
    <property type="project" value="TreeGrafter"/>
</dbReference>
<proteinExistence type="inferred from homology"/>
<evidence type="ECO:0000313" key="4">
    <source>
        <dbReference type="Proteomes" id="UP000000851"/>
    </source>
</evidence>